<gene>
    <name evidence="2" type="ORF">OsI_13045</name>
</gene>
<evidence type="ECO:0000313" key="2">
    <source>
        <dbReference type="EMBL" id="EEC75946.1"/>
    </source>
</evidence>
<protein>
    <submittedName>
        <fullName evidence="2">Uncharacterized protein</fullName>
    </submittedName>
</protein>
<name>B8APJ6_ORYSI</name>
<organism evidence="2 3">
    <name type="scientific">Oryza sativa subsp. indica</name>
    <name type="common">Rice</name>
    <dbReference type="NCBI Taxonomy" id="39946"/>
    <lineage>
        <taxon>Eukaryota</taxon>
        <taxon>Viridiplantae</taxon>
        <taxon>Streptophyta</taxon>
        <taxon>Embryophyta</taxon>
        <taxon>Tracheophyta</taxon>
        <taxon>Spermatophyta</taxon>
        <taxon>Magnoliopsida</taxon>
        <taxon>Liliopsida</taxon>
        <taxon>Poales</taxon>
        <taxon>Poaceae</taxon>
        <taxon>BOP clade</taxon>
        <taxon>Oryzoideae</taxon>
        <taxon>Oryzeae</taxon>
        <taxon>Oryzinae</taxon>
        <taxon>Oryza</taxon>
        <taxon>Oryza sativa</taxon>
    </lineage>
</organism>
<dbReference type="Proteomes" id="UP000007015">
    <property type="component" value="Chromosome 3"/>
</dbReference>
<dbReference type="HOGENOM" id="CLU_2726685_0_0_1"/>
<dbReference type="Gramene" id="BGIOSGA010041-TA">
    <property type="protein sequence ID" value="BGIOSGA010041-PA"/>
    <property type="gene ID" value="BGIOSGA010041"/>
</dbReference>
<evidence type="ECO:0000313" key="3">
    <source>
        <dbReference type="Proteomes" id="UP000007015"/>
    </source>
</evidence>
<dbReference type="EMBL" id="CM000128">
    <property type="protein sequence ID" value="EEC75946.1"/>
    <property type="molecule type" value="Genomic_DNA"/>
</dbReference>
<evidence type="ECO:0000256" key="1">
    <source>
        <dbReference type="SAM" id="MobiDB-lite"/>
    </source>
</evidence>
<accession>B8APJ6</accession>
<feature type="region of interest" description="Disordered" evidence="1">
    <location>
        <begin position="1"/>
        <end position="24"/>
    </location>
</feature>
<keyword evidence="3" id="KW-1185">Reference proteome</keyword>
<reference evidence="2 3" key="1">
    <citation type="journal article" date="2005" name="PLoS Biol.">
        <title>The genomes of Oryza sativa: a history of duplications.</title>
        <authorList>
            <person name="Yu J."/>
            <person name="Wang J."/>
            <person name="Lin W."/>
            <person name="Li S."/>
            <person name="Li H."/>
            <person name="Zhou J."/>
            <person name="Ni P."/>
            <person name="Dong W."/>
            <person name="Hu S."/>
            <person name="Zeng C."/>
            <person name="Zhang J."/>
            <person name="Zhang Y."/>
            <person name="Li R."/>
            <person name="Xu Z."/>
            <person name="Li S."/>
            <person name="Li X."/>
            <person name="Zheng H."/>
            <person name="Cong L."/>
            <person name="Lin L."/>
            <person name="Yin J."/>
            <person name="Geng J."/>
            <person name="Li G."/>
            <person name="Shi J."/>
            <person name="Liu J."/>
            <person name="Lv H."/>
            <person name="Li J."/>
            <person name="Wang J."/>
            <person name="Deng Y."/>
            <person name="Ran L."/>
            <person name="Shi X."/>
            <person name="Wang X."/>
            <person name="Wu Q."/>
            <person name="Li C."/>
            <person name="Ren X."/>
            <person name="Wang J."/>
            <person name="Wang X."/>
            <person name="Li D."/>
            <person name="Liu D."/>
            <person name="Zhang X."/>
            <person name="Ji Z."/>
            <person name="Zhao W."/>
            <person name="Sun Y."/>
            <person name="Zhang Z."/>
            <person name="Bao J."/>
            <person name="Han Y."/>
            <person name="Dong L."/>
            <person name="Ji J."/>
            <person name="Chen P."/>
            <person name="Wu S."/>
            <person name="Liu J."/>
            <person name="Xiao Y."/>
            <person name="Bu D."/>
            <person name="Tan J."/>
            <person name="Yang L."/>
            <person name="Ye C."/>
            <person name="Zhang J."/>
            <person name="Xu J."/>
            <person name="Zhou Y."/>
            <person name="Yu Y."/>
            <person name="Zhang B."/>
            <person name="Zhuang S."/>
            <person name="Wei H."/>
            <person name="Liu B."/>
            <person name="Lei M."/>
            <person name="Yu H."/>
            <person name="Li Y."/>
            <person name="Xu H."/>
            <person name="Wei S."/>
            <person name="He X."/>
            <person name="Fang L."/>
            <person name="Zhang Z."/>
            <person name="Zhang Y."/>
            <person name="Huang X."/>
            <person name="Su Z."/>
            <person name="Tong W."/>
            <person name="Li J."/>
            <person name="Tong Z."/>
            <person name="Li S."/>
            <person name="Ye J."/>
            <person name="Wang L."/>
            <person name="Fang L."/>
            <person name="Lei T."/>
            <person name="Chen C."/>
            <person name="Chen H."/>
            <person name="Xu Z."/>
            <person name="Li H."/>
            <person name="Huang H."/>
            <person name="Zhang F."/>
            <person name="Xu H."/>
            <person name="Li N."/>
            <person name="Zhao C."/>
            <person name="Li S."/>
            <person name="Dong L."/>
            <person name="Huang Y."/>
            <person name="Li L."/>
            <person name="Xi Y."/>
            <person name="Qi Q."/>
            <person name="Li W."/>
            <person name="Zhang B."/>
            <person name="Hu W."/>
            <person name="Zhang Y."/>
            <person name="Tian X."/>
            <person name="Jiao Y."/>
            <person name="Liang X."/>
            <person name="Jin J."/>
            <person name="Gao L."/>
            <person name="Zheng W."/>
            <person name="Hao B."/>
            <person name="Liu S."/>
            <person name="Wang W."/>
            <person name="Yuan L."/>
            <person name="Cao M."/>
            <person name="McDermott J."/>
            <person name="Samudrala R."/>
            <person name="Wang J."/>
            <person name="Wong G.K."/>
            <person name="Yang H."/>
        </authorList>
    </citation>
    <scope>NUCLEOTIDE SEQUENCE [LARGE SCALE GENOMIC DNA]</scope>
    <source>
        <strain evidence="3">cv. 93-11</strain>
    </source>
</reference>
<dbReference type="AlphaFoldDB" id="B8APJ6"/>
<proteinExistence type="predicted"/>
<sequence length="72" mass="8150">MAHHTAVESLPTKRARGDGEHAARAYSTVARQCRRRWQDVDGQLLTGSCHGIHGNSKKTQWRCYNPRYNGCP</sequence>